<dbReference type="AlphaFoldDB" id="A0A840SGQ5"/>
<evidence type="ECO:0000259" key="6">
    <source>
        <dbReference type="PROSITE" id="PS51736"/>
    </source>
</evidence>
<dbReference type="GO" id="GO:0015074">
    <property type="term" value="P:DNA integration"/>
    <property type="evidence" value="ECO:0007669"/>
    <property type="project" value="UniProtKB-KW"/>
</dbReference>
<evidence type="ECO:0000313" key="8">
    <source>
        <dbReference type="Proteomes" id="UP000578697"/>
    </source>
</evidence>
<dbReference type="SUPFAM" id="SSF53041">
    <property type="entry name" value="Resolvase-like"/>
    <property type="match status" value="1"/>
</dbReference>
<evidence type="ECO:0000256" key="4">
    <source>
        <dbReference type="PIRSR" id="PIRSR606118-50"/>
    </source>
</evidence>
<evidence type="ECO:0000256" key="3">
    <source>
        <dbReference type="ARBA" id="ARBA00023172"/>
    </source>
</evidence>
<evidence type="ECO:0000313" key="7">
    <source>
        <dbReference type="EMBL" id="MBB5219920.1"/>
    </source>
</evidence>
<dbReference type="InterPro" id="IPR006119">
    <property type="entry name" value="Resolv_N"/>
</dbReference>
<dbReference type="SMART" id="SM00857">
    <property type="entry name" value="Resolvase"/>
    <property type="match status" value="1"/>
</dbReference>
<evidence type="ECO:0000256" key="1">
    <source>
        <dbReference type="ARBA" id="ARBA00022908"/>
    </source>
</evidence>
<dbReference type="PANTHER" id="PTHR30461">
    <property type="entry name" value="DNA-INVERTASE FROM LAMBDOID PROPHAGE"/>
    <property type="match status" value="1"/>
</dbReference>
<dbReference type="InterPro" id="IPR036162">
    <property type="entry name" value="Resolvase-like_N_sf"/>
</dbReference>
<accession>A0A840SGQ5</accession>
<dbReference type="Proteomes" id="UP000578697">
    <property type="component" value="Unassembled WGS sequence"/>
</dbReference>
<feature type="domain" description="Resolvase/invertase-type recombinase catalytic" evidence="6">
    <location>
        <begin position="1"/>
        <end position="142"/>
    </location>
</feature>
<gene>
    <name evidence="7" type="ORF">HNP77_002309</name>
</gene>
<protein>
    <submittedName>
        <fullName evidence="7">DNA invertase Pin-like site-specific DNA recombinase</fullName>
    </submittedName>
</protein>
<keyword evidence="2" id="KW-0238">DNA-binding</keyword>
<keyword evidence="1" id="KW-0229">DNA integration</keyword>
<dbReference type="InterPro" id="IPR006118">
    <property type="entry name" value="Recombinase_CS"/>
</dbReference>
<dbReference type="PROSITE" id="PS51736">
    <property type="entry name" value="RECOMBINASES_3"/>
    <property type="match status" value="1"/>
</dbReference>
<dbReference type="Gene3D" id="3.40.50.1390">
    <property type="entry name" value="Resolvase, N-terminal catalytic domain"/>
    <property type="match status" value="1"/>
</dbReference>
<sequence>MTYGYIRVSTNRQTVENQRFEILEFCKKQGIAVDSWIEETISGTVEPKKRELGKLLEGIKKDDLIICSELSRLGRSLFMIMSVLNILMEKGARVWTIKDNYRLGDDIQSKVLAFAFGLSAEIERNLISQRTKEALALRKNEGVKLGRPLGSTSIKSKLDGAELAVSVMILAGTSVNQMAKLYGTHRKTVKLFISKKSLDSQGNLHKVQKMIAG</sequence>
<reference evidence="7 8" key="1">
    <citation type="submission" date="2020-08" db="EMBL/GenBank/DDBJ databases">
        <title>Genomic Encyclopedia of Type Strains, Phase IV (KMG-IV): sequencing the most valuable type-strain genomes for metagenomic binning, comparative biology and taxonomic classification.</title>
        <authorList>
            <person name="Goeker M."/>
        </authorList>
    </citation>
    <scope>NUCLEOTIDE SEQUENCE [LARGE SCALE GENOMIC DNA]</scope>
    <source>
        <strain evidence="7 8">DSM 103679</strain>
    </source>
</reference>
<keyword evidence="8" id="KW-1185">Reference proteome</keyword>
<dbReference type="PROSITE" id="PS00397">
    <property type="entry name" value="RECOMBINASES_1"/>
    <property type="match status" value="1"/>
</dbReference>
<dbReference type="EMBL" id="JACHFR010000004">
    <property type="protein sequence ID" value="MBB5219920.1"/>
    <property type="molecule type" value="Genomic_DNA"/>
</dbReference>
<keyword evidence="3" id="KW-0233">DNA recombination</keyword>
<dbReference type="InterPro" id="IPR050639">
    <property type="entry name" value="SSR_resolvase"/>
</dbReference>
<name>A0A840SGQ5_9SPIR</name>
<dbReference type="GO" id="GO:0003677">
    <property type="term" value="F:DNA binding"/>
    <property type="evidence" value="ECO:0007669"/>
    <property type="project" value="UniProtKB-KW"/>
</dbReference>
<dbReference type="PANTHER" id="PTHR30461:SF19">
    <property type="entry name" value="SITE-SPECIFIC RECOMBINASE RESOLVASE FAMILY"/>
    <property type="match status" value="1"/>
</dbReference>
<proteinExistence type="predicted"/>
<feature type="active site" description="O-(5'-phospho-DNA)-serine intermediate" evidence="4 5">
    <location>
        <position position="9"/>
    </location>
</feature>
<organism evidence="7 8">
    <name type="scientific">Treponema rectale</name>
    <dbReference type="NCBI Taxonomy" id="744512"/>
    <lineage>
        <taxon>Bacteria</taxon>
        <taxon>Pseudomonadati</taxon>
        <taxon>Spirochaetota</taxon>
        <taxon>Spirochaetia</taxon>
        <taxon>Spirochaetales</taxon>
        <taxon>Treponemataceae</taxon>
        <taxon>Treponema</taxon>
    </lineage>
</organism>
<dbReference type="RefSeq" id="WP_184653487.1">
    <property type="nucleotide sequence ID" value="NZ_JACHFR010000004.1"/>
</dbReference>
<evidence type="ECO:0000256" key="2">
    <source>
        <dbReference type="ARBA" id="ARBA00023125"/>
    </source>
</evidence>
<comment type="caution">
    <text evidence="7">The sequence shown here is derived from an EMBL/GenBank/DDBJ whole genome shotgun (WGS) entry which is preliminary data.</text>
</comment>
<dbReference type="NCBIfam" id="NF009949">
    <property type="entry name" value="PRK13413.1"/>
    <property type="match status" value="1"/>
</dbReference>
<evidence type="ECO:0000256" key="5">
    <source>
        <dbReference type="PROSITE-ProRule" id="PRU10137"/>
    </source>
</evidence>
<dbReference type="CDD" id="cd03768">
    <property type="entry name" value="SR_ResInv"/>
    <property type="match status" value="1"/>
</dbReference>
<dbReference type="GO" id="GO:0000150">
    <property type="term" value="F:DNA strand exchange activity"/>
    <property type="evidence" value="ECO:0007669"/>
    <property type="project" value="InterPro"/>
</dbReference>
<dbReference type="Pfam" id="PF00239">
    <property type="entry name" value="Resolvase"/>
    <property type="match status" value="1"/>
</dbReference>